<keyword evidence="2 8" id="KW-0808">Transferase</keyword>
<organism evidence="9 10">
    <name type="scientific">Leptothrix ochracea L12</name>
    <dbReference type="NCBI Taxonomy" id="735332"/>
    <lineage>
        <taxon>Bacteria</taxon>
        <taxon>Pseudomonadati</taxon>
        <taxon>Pseudomonadota</taxon>
        <taxon>Betaproteobacteria</taxon>
        <taxon>Burkholderiales</taxon>
        <taxon>Sphaerotilaceae</taxon>
        <taxon>Leptothrix</taxon>
    </lineage>
</organism>
<name>I4Z5H1_9BURK</name>
<protein>
    <recommendedName>
        <fullName evidence="8">Protein nucleotidyltransferase YdiU</fullName>
        <ecNumber evidence="8">2.7.7.-</ecNumber>
    </recommendedName>
    <alternativeName>
        <fullName evidence="8">Protein adenylyltransferase YdiU</fullName>
        <ecNumber evidence="8">2.7.7.108</ecNumber>
    </alternativeName>
    <alternativeName>
        <fullName evidence="8">Protein uridylyltransferase YdiU</fullName>
        <ecNumber evidence="8">2.7.7.-</ecNumber>
    </alternativeName>
</protein>
<keyword evidence="5 8" id="KW-0547">Nucleotide-binding</keyword>
<dbReference type="Pfam" id="PF02696">
    <property type="entry name" value="SelO"/>
    <property type="match status" value="1"/>
</dbReference>
<gene>
    <name evidence="8" type="primary">ydiU</name>
    <name evidence="8" type="synonym">selO</name>
    <name evidence="9" type="ORF">LepocDRAFT_00001940</name>
</gene>
<dbReference type="EMBL" id="JH660681">
    <property type="protein sequence ID" value="EIM31463.1"/>
    <property type="molecule type" value="Genomic_DNA"/>
</dbReference>
<evidence type="ECO:0000256" key="8">
    <source>
        <dbReference type="HAMAP-Rule" id="MF_00692"/>
    </source>
</evidence>
<feature type="binding site" evidence="8">
    <location>
        <position position="95"/>
    </location>
    <ligand>
        <name>ATP</name>
        <dbReference type="ChEBI" id="CHEBI:30616"/>
    </ligand>
</feature>
<feature type="binding site" evidence="8">
    <location>
        <position position="92"/>
    </location>
    <ligand>
        <name>ATP</name>
        <dbReference type="ChEBI" id="CHEBI:30616"/>
    </ligand>
</feature>
<evidence type="ECO:0000256" key="4">
    <source>
        <dbReference type="ARBA" id="ARBA00022723"/>
    </source>
</evidence>
<comment type="similarity">
    <text evidence="1 8">Belongs to the SELO family.</text>
</comment>
<evidence type="ECO:0000256" key="5">
    <source>
        <dbReference type="ARBA" id="ARBA00022741"/>
    </source>
</evidence>
<keyword evidence="3 8" id="KW-0548">Nucleotidyltransferase</keyword>
<dbReference type="PANTHER" id="PTHR32057">
    <property type="entry name" value="PROTEIN ADENYLYLTRANSFERASE SELO, MITOCHONDRIAL"/>
    <property type="match status" value="1"/>
</dbReference>
<dbReference type="InterPro" id="IPR003846">
    <property type="entry name" value="SelO"/>
</dbReference>
<keyword evidence="6 8" id="KW-0067">ATP-binding</keyword>
<keyword evidence="7 8" id="KW-0460">Magnesium</keyword>
<keyword evidence="8" id="KW-0464">Manganese</keyword>
<feature type="binding site" evidence="8">
    <location>
        <position position="188"/>
    </location>
    <ligand>
        <name>ATP</name>
        <dbReference type="ChEBI" id="CHEBI:30616"/>
    </ligand>
</feature>
<evidence type="ECO:0000313" key="10">
    <source>
        <dbReference type="Proteomes" id="UP000053899"/>
    </source>
</evidence>
<feature type="binding site" evidence="8">
    <location>
        <position position="94"/>
    </location>
    <ligand>
        <name>ATP</name>
        <dbReference type="ChEBI" id="CHEBI:30616"/>
    </ligand>
</feature>
<feature type="binding site" evidence="8">
    <location>
        <position position="260"/>
    </location>
    <ligand>
        <name>Mg(2+)</name>
        <dbReference type="ChEBI" id="CHEBI:18420"/>
    </ligand>
</feature>
<evidence type="ECO:0000313" key="9">
    <source>
        <dbReference type="EMBL" id="EIM31463.1"/>
    </source>
</evidence>
<feature type="binding site" evidence="8">
    <location>
        <position position="181"/>
    </location>
    <ligand>
        <name>ATP</name>
        <dbReference type="ChEBI" id="CHEBI:30616"/>
    </ligand>
</feature>
<feature type="binding site" evidence="8">
    <location>
        <position position="131"/>
    </location>
    <ligand>
        <name>ATP</name>
        <dbReference type="ChEBI" id="CHEBI:30616"/>
    </ligand>
</feature>
<dbReference type="PANTHER" id="PTHR32057:SF14">
    <property type="entry name" value="PROTEIN ADENYLYLTRANSFERASE SELO, MITOCHONDRIAL"/>
    <property type="match status" value="1"/>
</dbReference>
<feature type="binding site" evidence="8">
    <location>
        <position position="269"/>
    </location>
    <ligand>
        <name>Mg(2+)</name>
        <dbReference type="ChEBI" id="CHEBI:18420"/>
    </ligand>
</feature>
<dbReference type="EC" id="2.7.7.-" evidence="8"/>
<reference evidence="9 10" key="1">
    <citation type="submission" date="2012-04" db="EMBL/GenBank/DDBJ databases">
        <title>Improved High-Quality Draft sequence of Leptothrix ochracea L12.</title>
        <authorList>
            <consortium name="US DOE Joint Genome Institute"/>
            <person name="Lucas S."/>
            <person name="Han J."/>
            <person name="Lapidus A."/>
            <person name="Cheng J.-F."/>
            <person name="Goodwin L."/>
            <person name="Pitluck S."/>
            <person name="Peters L."/>
            <person name="Zeytun A."/>
            <person name="Detter J.C."/>
            <person name="Han C."/>
            <person name="Tapia R."/>
            <person name="Land M."/>
            <person name="Hauser L."/>
            <person name="Kyrpides N."/>
            <person name="Ivanova N."/>
            <person name="Pagani I."/>
            <person name="Stepanauskas R."/>
            <person name="Masland D."/>
            <person name="Poulton N."/>
            <person name="Emerson D."/>
            <person name="Fleming E."/>
            <person name="Woyke T."/>
        </authorList>
    </citation>
    <scope>NUCLEOTIDE SEQUENCE [LARGE SCALE GENOMIC DNA]</scope>
    <source>
        <strain evidence="9 10">L12</strain>
    </source>
</reference>
<proteinExistence type="inferred from homology"/>
<dbReference type="NCBIfam" id="NF000658">
    <property type="entry name" value="PRK00029.1"/>
    <property type="match status" value="1"/>
</dbReference>
<evidence type="ECO:0000256" key="6">
    <source>
        <dbReference type="ARBA" id="ARBA00022840"/>
    </source>
</evidence>
<keyword evidence="4 8" id="KW-0479">Metal-binding</keyword>
<dbReference type="HAMAP" id="MF_00692">
    <property type="entry name" value="SelO"/>
    <property type="match status" value="1"/>
</dbReference>
<comment type="catalytic activity">
    <reaction evidence="8">
        <text>L-seryl-[protein] + ATP = 3-O-(5'-adenylyl)-L-seryl-[protein] + diphosphate</text>
        <dbReference type="Rhea" id="RHEA:58120"/>
        <dbReference type="Rhea" id="RHEA-COMP:9863"/>
        <dbReference type="Rhea" id="RHEA-COMP:15073"/>
        <dbReference type="ChEBI" id="CHEBI:29999"/>
        <dbReference type="ChEBI" id="CHEBI:30616"/>
        <dbReference type="ChEBI" id="CHEBI:33019"/>
        <dbReference type="ChEBI" id="CHEBI:142516"/>
        <dbReference type="EC" id="2.7.7.108"/>
    </reaction>
</comment>
<sequence length="492" mass="54232">MTRFDPAHLHWLERHPALGDILAVPCAAQGLPQPTWVATSDAVAEQLGWPIDWWQHPSALAVFSGSALWPGMLSVATVYSGHQFGVWAGQLGDGRALSLGTVKTGLSHGWDGLELQLKGSGPTPFSRRGDGRAVLRSSIREFLCSEAMAGLGIPTTRALSLVASPLQVQRETLETAAVVCRVAPSFLRFGHFEHFAASGNHAALQQLVLDALALFPPNELLPETDAPAVRLLRAVVARTAALIADWQAVGFCHGVMNTDNMSILGLSLDYGPFKFLDAFEPTHICNHSDSWGRYAFARQPSVAWWNLQRLAQALAMLQERDSDDLEAALALYPPLFEQAWMARMRAKLGLVGSHDEDEMLVQAWLDLLSDGRLDHTLAWRKLADIEAGGLDALMHAQKVRFSAWAERYVDRVRAEPEAASTRRMRMLSVNPKYIPRTHQLEQVIAAAQLADFEPVRKFLHMLARPFDEQPEHEAYAALPPLWAAEIALSCSS</sequence>
<dbReference type="HOGENOM" id="CLU_010245_4_0_4"/>
<comment type="catalytic activity">
    <reaction evidence="8">
        <text>L-seryl-[protein] + UTP = O-(5'-uridylyl)-L-seryl-[protein] + diphosphate</text>
        <dbReference type="Rhea" id="RHEA:64604"/>
        <dbReference type="Rhea" id="RHEA-COMP:9863"/>
        <dbReference type="Rhea" id="RHEA-COMP:16635"/>
        <dbReference type="ChEBI" id="CHEBI:29999"/>
        <dbReference type="ChEBI" id="CHEBI:33019"/>
        <dbReference type="ChEBI" id="CHEBI:46398"/>
        <dbReference type="ChEBI" id="CHEBI:156051"/>
    </reaction>
</comment>
<dbReference type="EC" id="2.7.7.108" evidence="8"/>
<dbReference type="RefSeq" id="WP_009453465.1">
    <property type="nucleotide sequence ID" value="NZ_JH660681.1"/>
</dbReference>
<dbReference type="GO" id="GO:0030145">
    <property type="term" value="F:manganese ion binding"/>
    <property type="evidence" value="ECO:0007669"/>
    <property type="project" value="UniProtKB-UniRule"/>
</dbReference>
<feature type="binding site" evidence="8">
    <location>
        <position position="130"/>
    </location>
    <ligand>
        <name>ATP</name>
        <dbReference type="ChEBI" id="CHEBI:30616"/>
    </ligand>
</feature>
<comment type="function">
    <text evidence="8">Nucleotidyltransferase involved in the post-translational modification of proteins. It can catalyze the addition of adenosine monophosphate (AMP) or uridine monophosphate (UMP) to a protein, resulting in modifications known as AMPylation and UMPylation.</text>
</comment>
<dbReference type="GO" id="GO:0000287">
    <property type="term" value="F:magnesium ion binding"/>
    <property type="evidence" value="ECO:0007669"/>
    <property type="project" value="UniProtKB-UniRule"/>
</dbReference>
<evidence type="ECO:0000256" key="2">
    <source>
        <dbReference type="ARBA" id="ARBA00022679"/>
    </source>
</evidence>
<comment type="catalytic activity">
    <reaction evidence="8">
        <text>L-tyrosyl-[protein] + UTP = O-(5'-uridylyl)-L-tyrosyl-[protein] + diphosphate</text>
        <dbReference type="Rhea" id="RHEA:83887"/>
        <dbReference type="Rhea" id="RHEA-COMP:10136"/>
        <dbReference type="Rhea" id="RHEA-COMP:20238"/>
        <dbReference type="ChEBI" id="CHEBI:33019"/>
        <dbReference type="ChEBI" id="CHEBI:46398"/>
        <dbReference type="ChEBI" id="CHEBI:46858"/>
        <dbReference type="ChEBI" id="CHEBI:90602"/>
    </reaction>
</comment>
<dbReference type="GO" id="GO:0070733">
    <property type="term" value="F:AMPylase activity"/>
    <property type="evidence" value="ECO:0007669"/>
    <property type="project" value="UniProtKB-EC"/>
</dbReference>
<evidence type="ECO:0000256" key="3">
    <source>
        <dbReference type="ARBA" id="ARBA00022695"/>
    </source>
</evidence>
<feature type="binding site" evidence="8">
    <location>
        <position position="269"/>
    </location>
    <ligand>
        <name>ATP</name>
        <dbReference type="ChEBI" id="CHEBI:30616"/>
    </ligand>
</feature>
<comment type="catalytic activity">
    <reaction evidence="8">
        <text>L-tyrosyl-[protein] + ATP = O-(5'-adenylyl)-L-tyrosyl-[protein] + diphosphate</text>
        <dbReference type="Rhea" id="RHEA:54288"/>
        <dbReference type="Rhea" id="RHEA-COMP:10136"/>
        <dbReference type="Rhea" id="RHEA-COMP:13846"/>
        <dbReference type="ChEBI" id="CHEBI:30616"/>
        <dbReference type="ChEBI" id="CHEBI:33019"/>
        <dbReference type="ChEBI" id="CHEBI:46858"/>
        <dbReference type="ChEBI" id="CHEBI:83624"/>
        <dbReference type="EC" id="2.7.7.108"/>
    </reaction>
</comment>
<dbReference type="Proteomes" id="UP000053899">
    <property type="component" value="Unassembled WGS sequence"/>
</dbReference>
<dbReference type="OrthoDB" id="9776281at2"/>
<dbReference type="GO" id="GO:0005524">
    <property type="term" value="F:ATP binding"/>
    <property type="evidence" value="ECO:0007669"/>
    <property type="project" value="UniProtKB-UniRule"/>
</dbReference>
<comment type="catalytic activity">
    <reaction evidence="8">
        <text>L-threonyl-[protein] + ATP = 3-O-(5'-adenylyl)-L-threonyl-[protein] + diphosphate</text>
        <dbReference type="Rhea" id="RHEA:54292"/>
        <dbReference type="Rhea" id="RHEA-COMP:11060"/>
        <dbReference type="Rhea" id="RHEA-COMP:13847"/>
        <dbReference type="ChEBI" id="CHEBI:30013"/>
        <dbReference type="ChEBI" id="CHEBI:30616"/>
        <dbReference type="ChEBI" id="CHEBI:33019"/>
        <dbReference type="ChEBI" id="CHEBI:138113"/>
        <dbReference type="EC" id="2.7.7.108"/>
    </reaction>
</comment>
<dbReference type="AlphaFoldDB" id="I4Z5H1"/>
<evidence type="ECO:0000256" key="1">
    <source>
        <dbReference type="ARBA" id="ARBA00009747"/>
    </source>
</evidence>
<accession>I4Z5H1</accession>
<dbReference type="GeneID" id="92352260"/>
<comment type="catalytic activity">
    <reaction evidence="8">
        <text>L-histidyl-[protein] + UTP = N(tele)-(5'-uridylyl)-L-histidyl-[protein] + diphosphate</text>
        <dbReference type="Rhea" id="RHEA:83891"/>
        <dbReference type="Rhea" id="RHEA-COMP:9745"/>
        <dbReference type="Rhea" id="RHEA-COMP:20239"/>
        <dbReference type="ChEBI" id="CHEBI:29979"/>
        <dbReference type="ChEBI" id="CHEBI:33019"/>
        <dbReference type="ChEBI" id="CHEBI:46398"/>
        <dbReference type="ChEBI" id="CHEBI:233474"/>
    </reaction>
</comment>
<feature type="active site" description="Proton acceptor" evidence="8">
    <location>
        <position position="259"/>
    </location>
</feature>
<feature type="binding site" evidence="8">
    <location>
        <position position="118"/>
    </location>
    <ligand>
        <name>ATP</name>
        <dbReference type="ChEBI" id="CHEBI:30616"/>
    </ligand>
</feature>
<comment type="cofactor">
    <cofactor evidence="8">
        <name>Mg(2+)</name>
        <dbReference type="ChEBI" id="CHEBI:18420"/>
    </cofactor>
    <cofactor evidence="8">
        <name>Mn(2+)</name>
        <dbReference type="ChEBI" id="CHEBI:29035"/>
    </cofactor>
</comment>
<evidence type="ECO:0000256" key="7">
    <source>
        <dbReference type="ARBA" id="ARBA00022842"/>
    </source>
</evidence>
<keyword evidence="10" id="KW-1185">Reference proteome</keyword>